<dbReference type="Proteomes" id="UP000214365">
    <property type="component" value="Unassembled WGS sequence"/>
</dbReference>
<proteinExistence type="predicted"/>
<dbReference type="EMBL" id="LFMY01000020">
    <property type="protein sequence ID" value="OKL55485.1"/>
    <property type="molecule type" value="Genomic_DNA"/>
</dbReference>
<comment type="caution">
    <text evidence="1">The sequence shown here is derived from an EMBL/GenBank/DDBJ whole genome shotgun (WGS) entry which is preliminary data.</text>
</comment>
<name>A0A1Q5Q6L1_TALAT</name>
<sequence>MALPTPTAIPSRHPDCCLSFSSTLLDILTSTLRESIHSGLVLSVGSGTGLLEALLHSKWASSPNSQNEQPWIEGVEVLQSTSSASSFATRYLPEQCCETVKGTWEVSSRAEHAAAILFVYPRSPELVRRYMQKFAHPSSRLQAVIWLGPNCDWPEIQPCLAHGEGWLPVHVLLGAEAGLVDFEMMAIIRRPQEMP</sequence>
<protein>
    <submittedName>
        <fullName evidence="1">Uncharacterized protein</fullName>
    </submittedName>
</protein>
<gene>
    <name evidence="1" type="ORF">UA08_09221</name>
</gene>
<reference evidence="1 2" key="1">
    <citation type="submission" date="2015-06" db="EMBL/GenBank/DDBJ databases">
        <title>Talaromyces atroroseus IBT 11181 draft genome.</title>
        <authorList>
            <person name="Rasmussen K.B."/>
            <person name="Rasmussen S."/>
            <person name="Petersen B."/>
            <person name="Sicheritz-Ponten T."/>
            <person name="Mortensen U.H."/>
            <person name="Thrane U."/>
        </authorList>
    </citation>
    <scope>NUCLEOTIDE SEQUENCE [LARGE SCALE GENOMIC DNA]</scope>
    <source>
        <strain evidence="1 2">IBT 11181</strain>
    </source>
</reference>
<organism evidence="1 2">
    <name type="scientific">Talaromyces atroroseus</name>
    <dbReference type="NCBI Taxonomy" id="1441469"/>
    <lineage>
        <taxon>Eukaryota</taxon>
        <taxon>Fungi</taxon>
        <taxon>Dikarya</taxon>
        <taxon>Ascomycota</taxon>
        <taxon>Pezizomycotina</taxon>
        <taxon>Eurotiomycetes</taxon>
        <taxon>Eurotiomycetidae</taxon>
        <taxon>Eurotiales</taxon>
        <taxon>Trichocomaceae</taxon>
        <taxon>Talaromyces</taxon>
        <taxon>Talaromyces sect. Trachyspermi</taxon>
    </lineage>
</organism>
<dbReference type="GeneID" id="31008977"/>
<dbReference type="AlphaFoldDB" id="A0A1Q5Q6L1"/>
<accession>A0A1Q5Q6L1</accession>
<dbReference type="OrthoDB" id="2151982at2759"/>
<dbReference type="RefSeq" id="XP_020115606.1">
    <property type="nucleotide sequence ID" value="XM_020264206.1"/>
</dbReference>
<keyword evidence="2" id="KW-1185">Reference proteome</keyword>
<evidence type="ECO:0000313" key="1">
    <source>
        <dbReference type="EMBL" id="OKL55485.1"/>
    </source>
</evidence>
<evidence type="ECO:0000313" key="2">
    <source>
        <dbReference type="Proteomes" id="UP000214365"/>
    </source>
</evidence>